<dbReference type="PANTHER" id="PTHR46796">
    <property type="entry name" value="HTH-TYPE TRANSCRIPTIONAL ACTIVATOR RHAS-RELATED"/>
    <property type="match status" value="1"/>
</dbReference>
<dbReference type="PROSITE" id="PS01124">
    <property type="entry name" value="HTH_ARAC_FAMILY_2"/>
    <property type="match status" value="1"/>
</dbReference>
<reference evidence="5 6" key="1">
    <citation type="submission" date="2016-07" db="EMBL/GenBank/DDBJ databases">
        <title>Genomic analysis of zinc-resistant bacterium Mucilaginibacter pedocola TBZ30.</title>
        <authorList>
            <person name="Huang J."/>
            <person name="Tang J."/>
        </authorList>
    </citation>
    <scope>NUCLEOTIDE SEQUENCE [LARGE SCALE GENOMIC DNA]</scope>
    <source>
        <strain evidence="5 6">TBZ30</strain>
    </source>
</reference>
<dbReference type="EMBL" id="MBTF01000006">
    <property type="protein sequence ID" value="OOQ60463.1"/>
    <property type="molecule type" value="Genomic_DNA"/>
</dbReference>
<keyword evidence="1" id="KW-0805">Transcription regulation</keyword>
<keyword evidence="6" id="KW-1185">Reference proteome</keyword>
<evidence type="ECO:0000256" key="2">
    <source>
        <dbReference type="ARBA" id="ARBA00023125"/>
    </source>
</evidence>
<comment type="caution">
    <text evidence="5">The sequence shown here is derived from an EMBL/GenBank/DDBJ whole genome shotgun (WGS) entry which is preliminary data.</text>
</comment>
<name>A0A1S9PHN4_9SPHI</name>
<keyword evidence="2" id="KW-0238">DNA-binding</keyword>
<sequence length="258" mass="29572">MRAIAKETQANILREQFIPDHVFVYIRQGGVSFFDGRNTRVLSAGDSCIVRKNSLAKFAVADSAEGFDPVLFCFDEPFLRSFQTKYKPVVTRAKTEGAFVAIEGSELLQNFMASIKPYQTEVMQLDEAFEDLKYEELLIILLKTNPYIGGLLFDFAPPEKINLEAFMNRHFNFNVSMSRFAYLTGRSLSAFKRDFQEIFNDSPGRWLTRKRLQEAYFNINTEGKNPSNIYLQLGFESLSHFSVAFKKMFGHAPTAKQQ</sequence>
<dbReference type="OrthoDB" id="4480133at2"/>
<dbReference type="InterPro" id="IPR009057">
    <property type="entry name" value="Homeodomain-like_sf"/>
</dbReference>
<dbReference type="Proteomes" id="UP000189739">
    <property type="component" value="Unassembled WGS sequence"/>
</dbReference>
<dbReference type="AlphaFoldDB" id="A0A1S9PHN4"/>
<evidence type="ECO:0000313" key="5">
    <source>
        <dbReference type="EMBL" id="OOQ60463.1"/>
    </source>
</evidence>
<evidence type="ECO:0000259" key="4">
    <source>
        <dbReference type="PROSITE" id="PS01124"/>
    </source>
</evidence>
<organism evidence="5 6">
    <name type="scientific">Mucilaginibacter pedocola</name>
    <dbReference type="NCBI Taxonomy" id="1792845"/>
    <lineage>
        <taxon>Bacteria</taxon>
        <taxon>Pseudomonadati</taxon>
        <taxon>Bacteroidota</taxon>
        <taxon>Sphingobacteriia</taxon>
        <taxon>Sphingobacteriales</taxon>
        <taxon>Sphingobacteriaceae</taxon>
        <taxon>Mucilaginibacter</taxon>
    </lineage>
</organism>
<dbReference type="Pfam" id="PF22200">
    <property type="entry name" value="ExsA_N"/>
    <property type="match status" value="1"/>
</dbReference>
<dbReference type="RefSeq" id="WP_078347466.1">
    <property type="nucleotide sequence ID" value="NZ_MBTF01000006.1"/>
</dbReference>
<feature type="domain" description="HTH araC/xylS-type" evidence="4">
    <location>
        <begin position="161"/>
        <end position="258"/>
    </location>
</feature>
<gene>
    <name evidence="5" type="ORF">BC343_24515</name>
</gene>
<evidence type="ECO:0000256" key="3">
    <source>
        <dbReference type="ARBA" id="ARBA00023163"/>
    </source>
</evidence>
<dbReference type="GO" id="GO:0003700">
    <property type="term" value="F:DNA-binding transcription factor activity"/>
    <property type="evidence" value="ECO:0007669"/>
    <property type="project" value="InterPro"/>
</dbReference>
<protein>
    <recommendedName>
        <fullName evidence="4">HTH araC/xylS-type domain-containing protein</fullName>
    </recommendedName>
</protein>
<dbReference type="SMART" id="SM00342">
    <property type="entry name" value="HTH_ARAC"/>
    <property type="match status" value="1"/>
</dbReference>
<dbReference type="Gene3D" id="1.10.10.60">
    <property type="entry name" value="Homeodomain-like"/>
    <property type="match status" value="1"/>
</dbReference>
<dbReference type="Pfam" id="PF12833">
    <property type="entry name" value="HTH_18"/>
    <property type="match status" value="1"/>
</dbReference>
<evidence type="ECO:0000313" key="6">
    <source>
        <dbReference type="Proteomes" id="UP000189739"/>
    </source>
</evidence>
<dbReference type="GO" id="GO:0043565">
    <property type="term" value="F:sequence-specific DNA binding"/>
    <property type="evidence" value="ECO:0007669"/>
    <property type="project" value="InterPro"/>
</dbReference>
<dbReference type="STRING" id="1792845.BC343_24515"/>
<dbReference type="InterPro" id="IPR050204">
    <property type="entry name" value="AraC_XylS_family_regulators"/>
</dbReference>
<proteinExistence type="predicted"/>
<evidence type="ECO:0000256" key="1">
    <source>
        <dbReference type="ARBA" id="ARBA00023015"/>
    </source>
</evidence>
<dbReference type="InterPro" id="IPR018060">
    <property type="entry name" value="HTH_AraC"/>
</dbReference>
<keyword evidence="3" id="KW-0804">Transcription</keyword>
<accession>A0A1S9PHN4</accession>
<dbReference type="InterPro" id="IPR054015">
    <property type="entry name" value="ExsA-like_N"/>
</dbReference>
<dbReference type="PANTHER" id="PTHR46796:SF6">
    <property type="entry name" value="ARAC SUBFAMILY"/>
    <property type="match status" value="1"/>
</dbReference>
<dbReference type="SUPFAM" id="SSF46689">
    <property type="entry name" value="Homeodomain-like"/>
    <property type="match status" value="1"/>
</dbReference>